<dbReference type="CDD" id="cd00146">
    <property type="entry name" value="PKD"/>
    <property type="match status" value="2"/>
</dbReference>
<proteinExistence type="inferred from homology"/>
<dbReference type="InterPro" id="IPR013783">
    <property type="entry name" value="Ig-like_fold"/>
</dbReference>
<dbReference type="RefSeq" id="WP_182666698.1">
    <property type="nucleotide sequence ID" value="NZ_VKHS01000781.1"/>
</dbReference>
<dbReference type="GO" id="GO:0004252">
    <property type="term" value="F:serine-type endopeptidase activity"/>
    <property type="evidence" value="ECO:0007669"/>
    <property type="project" value="UniProtKB-UniRule"/>
</dbReference>
<dbReference type="Pfam" id="PF00082">
    <property type="entry name" value="Peptidase_S8"/>
    <property type="match status" value="1"/>
</dbReference>
<dbReference type="PROSITE" id="PS00136">
    <property type="entry name" value="SUBTILASE_ASP"/>
    <property type="match status" value="1"/>
</dbReference>
<dbReference type="PROSITE" id="PS00137">
    <property type="entry name" value="SUBTILASE_HIS"/>
    <property type="match status" value="1"/>
</dbReference>
<evidence type="ECO:0000313" key="9">
    <source>
        <dbReference type="Proteomes" id="UP000530234"/>
    </source>
</evidence>
<dbReference type="InterPro" id="IPR034193">
    <property type="entry name" value="PCSK9_ProteinaseK-like"/>
</dbReference>
<reference evidence="9" key="1">
    <citation type="submission" date="2019-10" db="EMBL/GenBank/DDBJ databases">
        <title>Streptomyces sp. nov., a novel actinobacterium isolated from alkaline environment.</title>
        <authorList>
            <person name="Golinska P."/>
        </authorList>
    </citation>
    <scope>NUCLEOTIDE SEQUENCE [LARGE SCALE GENOMIC DNA]</scope>
    <source>
        <strain evidence="9">DSM 42108</strain>
    </source>
</reference>
<evidence type="ECO:0000256" key="1">
    <source>
        <dbReference type="ARBA" id="ARBA00011073"/>
    </source>
</evidence>
<feature type="active site" description="Charge relay system" evidence="5">
    <location>
        <position position="167"/>
    </location>
</feature>
<keyword evidence="9" id="KW-1185">Reference proteome</keyword>
<evidence type="ECO:0000256" key="3">
    <source>
        <dbReference type="ARBA" id="ARBA00022801"/>
    </source>
</evidence>
<dbReference type="InterPro" id="IPR035986">
    <property type="entry name" value="PKD_dom_sf"/>
</dbReference>
<feature type="domain" description="PKD" evidence="7">
    <location>
        <begin position="490"/>
        <end position="549"/>
    </location>
</feature>
<organism evidence="8 9">
    <name type="scientific">Streptomyces calidiresistens</name>
    <dbReference type="NCBI Taxonomy" id="1485586"/>
    <lineage>
        <taxon>Bacteria</taxon>
        <taxon>Bacillati</taxon>
        <taxon>Actinomycetota</taxon>
        <taxon>Actinomycetes</taxon>
        <taxon>Kitasatosporales</taxon>
        <taxon>Streptomycetaceae</taxon>
        <taxon>Streptomyces</taxon>
    </lineage>
</organism>
<dbReference type="InterPro" id="IPR023827">
    <property type="entry name" value="Peptidase_S8_Asp-AS"/>
</dbReference>
<dbReference type="InterPro" id="IPR023828">
    <property type="entry name" value="Peptidase_S8_Ser-AS"/>
</dbReference>
<comment type="similarity">
    <text evidence="1 5 6">Belongs to the peptidase S8 family.</text>
</comment>
<accession>A0A7W3T7L4</accession>
<dbReference type="InterPro" id="IPR022398">
    <property type="entry name" value="Peptidase_S8_His-AS"/>
</dbReference>
<dbReference type="PRINTS" id="PR00723">
    <property type="entry name" value="SUBTILISIN"/>
</dbReference>
<evidence type="ECO:0000256" key="2">
    <source>
        <dbReference type="ARBA" id="ARBA00022670"/>
    </source>
</evidence>
<dbReference type="InterPro" id="IPR036852">
    <property type="entry name" value="Peptidase_S8/S53_dom_sf"/>
</dbReference>
<dbReference type="InterPro" id="IPR050131">
    <property type="entry name" value="Peptidase_S8_subtilisin-like"/>
</dbReference>
<feature type="active site" description="Charge relay system" evidence="5">
    <location>
        <position position="136"/>
    </location>
</feature>
<dbReference type="Proteomes" id="UP000530234">
    <property type="component" value="Unassembled WGS sequence"/>
</dbReference>
<sequence length="549" mass="54769">HRRHTPAPDPTDVIENAGEPGAIEGSYIVMLDDALEADSPAVGELAERYGVGITSTWDAVLNGIAIEADEAQALELAADPLVDKVVQDETVSLFTGTQLNPPSWGLDRIDQPALPLDNSYTYPAHAGEGVTVYILDTGIRYGHTDFGGRATPGFDAFGGDGSDGNGHGTHVAGTAAGTAHGVAKKADLVSVKVLNNSGSGTIQGVIDGINWVTANASGPSVANMSLGGGANAALDQAVRDSIASGVTYTVAAGNSNNNAGGSSPARVAEAITVASSTNADNRAASSSYGPVVDLFAPGQGITAPWHTSDTAVNTISGTSMAAPHVAGAAALVLADAPDASPEQVWDTLDALTVPGVIGNPGSGTPNKLLQVPGGGGSGGQPAAAISHSCDDTTLTCVFDGNGSTSPAGAITGWSWNLGDGADGTGAVTEHTYASEGRYTVTLTVTDAAGASASTSVTVDLGAPAQQGPTARISGSCANYLFFHLCSLSGTGSTAGDSPISGYRWDLGDGSGADGATVSRIYTRGTWTVTLTVTDGNGLDDTATTTLTIP</sequence>
<dbReference type="SUPFAM" id="SSF54897">
    <property type="entry name" value="Protease propeptides/inhibitors"/>
    <property type="match status" value="1"/>
</dbReference>
<dbReference type="Gene3D" id="2.60.40.10">
    <property type="entry name" value="Immunoglobulins"/>
    <property type="match status" value="2"/>
</dbReference>
<dbReference type="GO" id="GO:0005615">
    <property type="term" value="C:extracellular space"/>
    <property type="evidence" value="ECO:0007669"/>
    <property type="project" value="TreeGrafter"/>
</dbReference>
<dbReference type="PROSITE" id="PS50093">
    <property type="entry name" value="PKD"/>
    <property type="match status" value="2"/>
</dbReference>
<dbReference type="InterPro" id="IPR000209">
    <property type="entry name" value="Peptidase_S8/S53_dom"/>
</dbReference>
<dbReference type="InterPro" id="IPR000601">
    <property type="entry name" value="PKD_dom"/>
</dbReference>
<evidence type="ECO:0000256" key="4">
    <source>
        <dbReference type="ARBA" id="ARBA00022825"/>
    </source>
</evidence>
<dbReference type="PROSITE" id="PS00138">
    <property type="entry name" value="SUBTILASE_SER"/>
    <property type="match status" value="1"/>
</dbReference>
<dbReference type="SUPFAM" id="SSF52743">
    <property type="entry name" value="Subtilisin-like"/>
    <property type="match status" value="1"/>
</dbReference>
<comment type="caution">
    <text evidence="8">The sequence shown here is derived from an EMBL/GenBank/DDBJ whole genome shotgun (WGS) entry which is preliminary data.</text>
</comment>
<dbReference type="PROSITE" id="PS51892">
    <property type="entry name" value="SUBTILASE"/>
    <property type="match status" value="1"/>
</dbReference>
<dbReference type="SUPFAM" id="SSF49299">
    <property type="entry name" value="PKD domain"/>
    <property type="match status" value="2"/>
</dbReference>
<dbReference type="AlphaFoldDB" id="A0A7W3T7L4"/>
<dbReference type="SMART" id="SM00089">
    <property type="entry name" value="PKD"/>
    <property type="match status" value="2"/>
</dbReference>
<dbReference type="InterPro" id="IPR010259">
    <property type="entry name" value="S8pro/Inhibitor_I9"/>
</dbReference>
<feature type="non-terminal residue" evidence="8">
    <location>
        <position position="1"/>
    </location>
</feature>
<evidence type="ECO:0000313" key="8">
    <source>
        <dbReference type="EMBL" id="MBB0232151.1"/>
    </source>
</evidence>
<dbReference type="Gene3D" id="3.30.70.80">
    <property type="entry name" value="Peptidase S8 propeptide/proteinase inhibitor I9"/>
    <property type="match status" value="1"/>
</dbReference>
<name>A0A7W3T7L4_9ACTN</name>
<dbReference type="PANTHER" id="PTHR43806:SF11">
    <property type="entry name" value="CEREVISIN-RELATED"/>
    <property type="match status" value="1"/>
</dbReference>
<keyword evidence="4 5" id="KW-0720">Serine protease</keyword>
<dbReference type="PANTHER" id="PTHR43806">
    <property type="entry name" value="PEPTIDASE S8"/>
    <property type="match status" value="1"/>
</dbReference>
<feature type="active site" description="Charge relay system" evidence="5">
    <location>
        <position position="319"/>
    </location>
</feature>
<dbReference type="CDD" id="cd04077">
    <property type="entry name" value="Peptidases_S8_PCSK9_ProteinaseK_like"/>
    <property type="match status" value="1"/>
</dbReference>
<dbReference type="InterPro" id="IPR037045">
    <property type="entry name" value="S8pro/Inhibitor_I9_sf"/>
</dbReference>
<dbReference type="InterPro" id="IPR022409">
    <property type="entry name" value="PKD/Chitinase_dom"/>
</dbReference>
<evidence type="ECO:0000256" key="5">
    <source>
        <dbReference type="PROSITE-ProRule" id="PRU01240"/>
    </source>
</evidence>
<feature type="domain" description="PKD" evidence="7">
    <location>
        <begin position="394"/>
        <end position="458"/>
    </location>
</feature>
<gene>
    <name evidence="8" type="ORF">FOE67_22280</name>
</gene>
<protein>
    <submittedName>
        <fullName evidence="8">S8 family serine peptidase</fullName>
    </submittedName>
</protein>
<dbReference type="FunFam" id="3.40.50.200:FF:000014">
    <property type="entry name" value="Proteinase K"/>
    <property type="match status" value="1"/>
</dbReference>
<dbReference type="Pfam" id="PF05922">
    <property type="entry name" value="Inhibitor_I9"/>
    <property type="match status" value="1"/>
</dbReference>
<evidence type="ECO:0000256" key="6">
    <source>
        <dbReference type="RuleBase" id="RU003355"/>
    </source>
</evidence>
<dbReference type="InterPro" id="IPR015500">
    <property type="entry name" value="Peptidase_S8_subtilisin-rel"/>
</dbReference>
<dbReference type="EMBL" id="VKHS01000781">
    <property type="protein sequence ID" value="MBB0232151.1"/>
    <property type="molecule type" value="Genomic_DNA"/>
</dbReference>
<dbReference type="Gene3D" id="3.40.50.200">
    <property type="entry name" value="Peptidase S8/S53 domain"/>
    <property type="match status" value="1"/>
</dbReference>
<dbReference type="GO" id="GO:0005975">
    <property type="term" value="P:carbohydrate metabolic process"/>
    <property type="evidence" value="ECO:0007669"/>
    <property type="project" value="UniProtKB-ARBA"/>
</dbReference>
<dbReference type="Pfam" id="PF18911">
    <property type="entry name" value="PKD_4"/>
    <property type="match status" value="2"/>
</dbReference>
<dbReference type="GO" id="GO:0006508">
    <property type="term" value="P:proteolysis"/>
    <property type="evidence" value="ECO:0007669"/>
    <property type="project" value="UniProtKB-KW"/>
</dbReference>
<keyword evidence="3 5" id="KW-0378">Hydrolase</keyword>
<evidence type="ECO:0000259" key="7">
    <source>
        <dbReference type="PROSITE" id="PS50093"/>
    </source>
</evidence>
<keyword evidence="2 5" id="KW-0645">Protease</keyword>